<dbReference type="Proteomes" id="UP000051442">
    <property type="component" value="Unassembled WGS sequence"/>
</dbReference>
<dbReference type="Pfam" id="PF23961">
    <property type="entry name" value="Phage_tail_terminator_9"/>
    <property type="match status" value="1"/>
</dbReference>
<accession>A0A0R2EW50</accession>
<dbReference type="RefSeq" id="WP_054734337.1">
    <property type="nucleotide sequence ID" value="NZ_AYZM01000131.1"/>
</dbReference>
<protein>
    <recommendedName>
        <fullName evidence="1">Phage neck terminator protein gp12-like domain-containing protein</fullName>
    </recommendedName>
</protein>
<dbReference type="PATRIC" id="fig|1423804.4.peg.1569"/>
<sequence length="165" mass="18948">MDKPYDYEALMALITDEIKQETGIECYEANSMGPQQSYPFFTFDIVDPHIELPFTDNINFEQFEMTIQFDAHSQNIYEATNLASQLSKMFGIQSVGLLAEQNGFYVIETEDVQNTDNVISIQVERRSGFIVRLRICDSFQDDIQTIDDVNLNGANLSDKNNYNKE</sequence>
<dbReference type="InterPro" id="IPR057087">
    <property type="entry name" value="Gp12-like"/>
</dbReference>
<dbReference type="NCBIfam" id="NF047498">
    <property type="entry name" value="LIC_12616_fam"/>
    <property type="match status" value="1"/>
</dbReference>
<reference evidence="2 3" key="1">
    <citation type="journal article" date="2015" name="Genome Announc.">
        <title>Expanding the biotechnology potential of lactobacilli through comparative genomics of 213 strains and associated genera.</title>
        <authorList>
            <person name="Sun Z."/>
            <person name="Harris H.M."/>
            <person name="McCann A."/>
            <person name="Guo C."/>
            <person name="Argimon S."/>
            <person name="Zhang W."/>
            <person name="Yang X."/>
            <person name="Jeffery I.B."/>
            <person name="Cooney J.C."/>
            <person name="Kagawa T.F."/>
            <person name="Liu W."/>
            <person name="Song Y."/>
            <person name="Salvetti E."/>
            <person name="Wrobel A."/>
            <person name="Rasinkangas P."/>
            <person name="Parkhill J."/>
            <person name="Rea M.C."/>
            <person name="O'Sullivan O."/>
            <person name="Ritari J."/>
            <person name="Douillard F.P."/>
            <person name="Paul Ross R."/>
            <person name="Yang R."/>
            <person name="Briner A.E."/>
            <person name="Felis G.E."/>
            <person name="de Vos W.M."/>
            <person name="Barrangou R."/>
            <person name="Klaenhammer T.R."/>
            <person name="Caufield P.W."/>
            <person name="Cui Y."/>
            <person name="Zhang H."/>
            <person name="O'Toole P.W."/>
        </authorList>
    </citation>
    <scope>NUCLEOTIDE SEQUENCE [LARGE SCALE GENOMIC DNA]</scope>
    <source>
        <strain evidence="2 3">DSM 23365</strain>
    </source>
</reference>
<dbReference type="STRING" id="1423804.FD14_GL001447"/>
<keyword evidence="3" id="KW-1185">Reference proteome</keyword>
<organism evidence="2 3">
    <name type="scientific">Secundilactobacillus similis DSM 23365 = JCM 2765</name>
    <dbReference type="NCBI Taxonomy" id="1423804"/>
    <lineage>
        <taxon>Bacteria</taxon>
        <taxon>Bacillati</taxon>
        <taxon>Bacillota</taxon>
        <taxon>Bacilli</taxon>
        <taxon>Lactobacillales</taxon>
        <taxon>Lactobacillaceae</taxon>
        <taxon>Secundilactobacillus</taxon>
    </lineage>
</organism>
<proteinExistence type="predicted"/>
<dbReference type="EMBL" id="AYZM01000131">
    <property type="protein sequence ID" value="KRN20658.1"/>
    <property type="molecule type" value="Genomic_DNA"/>
</dbReference>
<evidence type="ECO:0000313" key="3">
    <source>
        <dbReference type="Proteomes" id="UP000051442"/>
    </source>
</evidence>
<evidence type="ECO:0000313" key="2">
    <source>
        <dbReference type="EMBL" id="KRN20658.1"/>
    </source>
</evidence>
<evidence type="ECO:0000259" key="1">
    <source>
        <dbReference type="Pfam" id="PF23961"/>
    </source>
</evidence>
<name>A0A0R2EW50_9LACO</name>
<feature type="domain" description="Phage neck terminator protein gp12-like" evidence="1">
    <location>
        <begin position="14"/>
        <end position="151"/>
    </location>
</feature>
<gene>
    <name evidence="2" type="ORF">FD14_GL001447</name>
</gene>
<dbReference type="AlphaFoldDB" id="A0A0R2EW50"/>
<comment type="caution">
    <text evidence="2">The sequence shown here is derived from an EMBL/GenBank/DDBJ whole genome shotgun (WGS) entry which is preliminary data.</text>
</comment>